<gene>
    <name evidence="2" type="ORF">JVT61DRAFT_4142</name>
</gene>
<organism evidence="2 3">
    <name type="scientific">Boletus reticuloceps</name>
    <dbReference type="NCBI Taxonomy" id="495285"/>
    <lineage>
        <taxon>Eukaryota</taxon>
        <taxon>Fungi</taxon>
        <taxon>Dikarya</taxon>
        <taxon>Basidiomycota</taxon>
        <taxon>Agaricomycotina</taxon>
        <taxon>Agaricomycetes</taxon>
        <taxon>Agaricomycetidae</taxon>
        <taxon>Boletales</taxon>
        <taxon>Boletineae</taxon>
        <taxon>Boletaceae</taxon>
        <taxon>Boletoideae</taxon>
        <taxon>Boletus</taxon>
    </lineage>
</organism>
<dbReference type="OrthoDB" id="17560at2759"/>
<sequence length="270" mass="29724">MSLCDKCISGTTYRFNRSVIDRWDLIHVTAGVRHEGTTEGKVETINGVKTYVVTPTGNYAKDKAILFLPDVFGIELINAQLLADDFARNGFQVYAIDYLNNDALPPDALNSGKFDLLAWLAKHGKDATRPPLDKVIAALKERGVTQFAATGYCFGGRYVFDLAFDKVLKVAAVAHPSLLNVPTDLETFKKTGIPLLINSCETDNMFPLDSQAKADEILGGGSQTSELYRREYFPGCTHGFAVRGDMKIPQVKAGKEGAFKATVEYFMKHL</sequence>
<accession>A0A8I3A9E1</accession>
<dbReference type="InterPro" id="IPR029058">
    <property type="entry name" value="AB_hydrolase_fold"/>
</dbReference>
<proteinExistence type="predicted"/>
<evidence type="ECO:0000313" key="2">
    <source>
        <dbReference type="EMBL" id="KAG6374766.1"/>
    </source>
</evidence>
<dbReference type="PANTHER" id="PTHR17630:SF44">
    <property type="entry name" value="PROTEIN AIM2"/>
    <property type="match status" value="1"/>
</dbReference>
<dbReference type="Pfam" id="PF01738">
    <property type="entry name" value="DLH"/>
    <property type="match status" value="1"/>
</dbReference>
<dbReference type="Proteomes" id="UP000683000">
    <property type="component" value="Unassembled WGS sequence"/>
</dbReference>
<dbReference type="GO" id="GO:0016787">
    <property type="term" value="F:hydrolase activity"/>
    <property type="evidence" value="ECO:0007669"/>
    <property type="project" value="UniProtKB-KW"/>
</dbReference>
<name>A0A8I3A9E1_9AGAM</name>
<evidence type="ECO:0000313" key="3">
    <source>
        <dbReference type="Proteomes" id="UP000683000"/>
    </source>
</evidence>
<evidence type="ECO:0000259" key="1">
    <source>
        <dbReference type="Pfam" id="PF01738"/>
    </source>
</evidence>
<dbReference type="PANTHER" id="PTHR17630">
    <property type="entry name" value="DIENELACTONE HYDROLASE"/>
    <property type="match status" value="1"/>
</dbReference>
<dbReference type="SUPFAM" id="SSF53474">
    <property type="entry name" value="alpha/beta-Hydrolases"/>
    <property type="match status" value="1"/>
</dbReference>
<keyword evidence="3" id="KW-1185">Reference proteome</keyword>
<protein>
    <submittedName>
        <fullName evidence="2">Alpha/beta-hydrolase</fullName>
    </submittedName>
</protein>
<keyword evidence="2" id="KW-0378">Hydrolase</keyword>
<dbReference type="AlphaFoldDB" id="A0A8I3A9E1"/>
<dbReference type="InterPro" id="IPR002925">
    <property type="entry name" value="Dienelactn_hydro"/>
</dbReference>
<reference evidence="2" key="1">
    <citation type="submission" date="2021-03" db="EMBL/GenBank/DDBJ databases">
        <title>Evolutionary innovations through gain and loss of genes in the ectomycorrhizal Boletales.</title>
        <authorList>
            <person name="Wu G."/>
            <person name="Miyauchi S."/>
            <person name="Morin E."/>
            <person name="Yang Z.-L."/>
            <person name="Xu J."/>
            <person name="Martin F.M."/>
        </authorList>
    </citation>
    <scope>NUCLEOTIDE SEQUENCE</scope>
    <source>
        <strain evidence="2">BR01</strain>
    </source>
</reference>
<feature type="domain" description="Dienelactone hydrolase" evidence="1">
    <location>
        <begin position="49"/>
        <end position="269"/>
    </location>
</feature>
<comment type="caution">
    <text evidence="2">The sequence shown here is derived from an EMBL/GenBank/DDBJ whole genome shotgun (WGS) entry which is preliminary data.</text>
</comment>
<dbReference type="EMBL" id="JAGFBS010000017">
    <property type="protein sequence ID" value="KAG6374766.1"/>
    <property type="molecule type" value="Genomic_DNA"/>
</dbReference>
<dbReference type="Gene3D" id="3.40.50.1820">
    <property type="entry name" value="alpha/beta hydrolase"/>
    <property type="match status" value="1"/>
</dbReference>